<dbReference type="PROSITE" id="PS51767">
    <property type="entry name" value="PEPTIDASE_A1"/>
    <property type="match status" value="1"/>
</dbReference>
<evidence type="ECO:0000259" key="3">
    <source>
        <dbReference type="PROSITE" id="PS51767"/>
    </source>
</evidence>
<reference evidence="4 5" key="1">
    <citation type="journal article" date="2018" name="Mol. Biol. Evol.">
        <title>Broad Genomic Sampling Reveals a Smut Pathogenic Ancestry of the Fungal Clade Ustilaginomycotina.</title>
        <authorList>
            <person name="Kijpornyongpan T."/>
            <person name="Mondo S.J."/>
            <person name="Barry K."/>
            <person name="Sandor L."/>
            <person name="Lee J."/>
            <person name="Lipzen A."/>
            <person name="Pangilinan J."/>
            <person name="LaButti K."/>
            <person name="Hainaut M."/>
            <person name="Henrissat B."/>
            <person name="Grigoriev I.V."/>
            <person name="Spatafora J.W."/>
            <person name="Aime M.C."/>
        </authorList>
    </citation>
    <scope>NUCLEOTIDE SEQUENCE [LARGE SCALE GENOMIC DNA]</scope>
    <source>
        <strain evidence="4 5">MCA 4186</strain>
    </source>
</reference>
<protein>
    <recommendedName>
        <fullName evidence="3">Peptidase A1 domain-containing protein</fullName>
    </recommendedName>
</protein>
<feature type="signal peptide" evidence="2">
    <location>
        <begin position="1"/>
        <end position="21"/>
    </location>
</feature>
<feature type="domain" description="Peptidase A1" evidence="3">
    <location>
        <begin position="82"/>
        <end position="454"/>
    </location>
</feature>
<feature type="compositionally biased region" description="Pro residues" evidence="1">
    <location>
        <begin position="32"/>
        <end position="46"/>
    </location>
</feature>
<feature type="region of interest" description="Disordered" evidence="1">
    <location>
        <begin position="23"/>
        <end position="70"/>
    </location>
</feature>
<evidence type="ECO:0000256" key="1">
    <source>
        <dbReference type="SAM" id="MobiDB-lite"/>
    </source>
</evidence>
<dbReference type="STRING" id="58919.A0A316Z4I0"/>
<keyword evidence="5" id="KW-1185">Reference proteome</keyword>
<sequence length="467" mass="49862">MQLSLLSFFALLAAVSTACAGAPLDRRHPPEQKPPPKNLPGPPDGLPAPTTTDTRDGPPAPASSASSVRKMMTSVSSNGSYWFVDAKAGEHHAKILVDSGSGDTVLNAGVYRPTRFGLNLNETFVNSYISTTADGGGVQNFTGNVYKDSVCIDHLKTAKQPLGVLDTSSAQYPGQGIIGFIPSENITTQPFGYFDTLCGLGELEACTFGLAFKPDNSGTLAVGHAPGSTGLGQGTPVTLGGGSSDADAGFLEPSEGWVVQNAASLVKTTINGRPMNSTTVRVFYPDSGTSVTLTTREEARYFFQEAGMRIQELPEQGRVQGFYDCANPPKLGFSIKGQLFEYDACTVAYYSPQSGCPTQTGKRSDDAGPPTLPLRFSAGPRIYDAQSSFTGDMLQKAVDWIQQQPRQETQQCLSSIFGDASVETPRGKVWLVGQNWMRGKYLEHDYEARTLSVSPLADAKPPPHHDL</sequence>
<name>A0A316Z4I0_9BASI</name>
<gene>
    <name evidence="4" type="ORF">FA09DRAFT_362313</name>
</gene>
<dbReference type="InterPro" id="IPR033121">
    <property type="entry name" value="PEPTIDASE_A1"/>
</dbReference>
<keyword evidence="2" id="KW-0732">Signal</keyword>
<dbReference type="RefSeq" id="XP_025596273.1">
    <property type="nucleotide sequence ID" value="XM_025745459.1"/>
</dbReference>
<dbReference type="AlphaFoldDB" id="A0A316Z4I0"/>
<dbReference type="GeneID" id="37273003"/>
<proteinExistence type="predicted"/>
<dbReference type="Proteomes" id="UP000245946">
    <property type="component" value="Unassembled WGS sequence"/>
</dbReference>
<evidence type="ECO:0000256" key="2">
    <source>
        <dbReference type="SAM" id="SignalP"/>
    </source>
</evidence>
<evidence type="ECO:0000313" key="5">
    <source>
        <dbReference type="Proteomes" id="UP000245946"/>
    </source>
</evidence>
<accession>A0A316Z4I0</accession>
<dbReference type="Gene3D" id="2.40.70.10">
    <property type="entry name" value="Acid Proteases"/>
    <property type="match status" value="2"/>
</dbReference>
<feature type="chain" id="PRO_5016363597" description="Peptidase A1 domain-containing protein" evidence="2">
    <location>
        <begin position="22"/>
        <end position="467"/>
    </location>
</feature>
<evidence type="ECO:0000313" key="4">
    <source>
        <dbReference type="EMBL" id="PWN95994.1"/>
    </source>
</evidence>
<dbReference type="OrthoDB" id="15189at2759"/>
<dbReference type="InterPro" id="IPR021109">
    <property type="entry name" value="Peptidase_aspartic_dom_sf"/>
</dbReference>
<organism evidence="4 5">
    <name type="scientific">Tilletiopsis washingtonensis</name>
    <dbReference type="NCBI Taxonomy" id="58919"/>
    <lineage>
        <taxon>Eukaryota</taxon>
        <taxon>Fungi</taxon>
        <taxon>Dikarya</taxon>
        <taxon>Basidiomycota</taxon>
        <taxon>Ustilaginomycotina</taxon>
        <taxon>Exobasidiomycetes</taxon>
        <taxon>Entylomatales</taxon>
        <taxon>Entylomatales incertae sedis</taxon>
        <taxon>Tilletiopsis</taxon>
    </lineage>
</organism>
<dbReference type="EMBL" id="KZ819301">
    <property type="protein sequence ID" value="PWN95994.1"/>
    <property type="molecule type" value="Genomic_DNA"/>
</dbReference>
<dbReference type="SUPFAM" id="SSF50630">
    <property type="entry name" value="Acid proteases"/>
    <property type="match status" value="1"/>
</dbReference>